<name>A0A6M3VZ08_9VIRU</name>
<proteinExistence type="predicted"/>
<dbReference type="Proteomes" id="UP000502393">
    <property type="component" value="Segment"/>
</dbReference>
<sequence>MERLELNFMYDATHKAQQVENKEDLNWFIEDLKDFILNYNYVYIGKIGIKKVIRIFPEYSDLFIDFNSKIGYVFVHQNDRFKLELVFFTRKNFTYLGDEIRVELTSDDELKKFLGVLLGISLS</sequence>
<reference evidence="1 2" key="1">
    <citation type="journal article" date="2020" name="ISME J.">
        <title>New virus isolates from Italian hydrothermal environments underscore the biogeographic pattern in archaeal virus communities.</title>
        <authorList>
            <person name="Baquero D.P."/>
            <person name="Contursi P."/>
            <person name="Piochi M."/>
            <person name="Bartolucci S."/>
            <person name="Liu Y."/>
            <person name="Cvirkaite-Krupovic V."/>
            <person name="Prangishvili D."/>
            <person name="Krupovic M."/>
        </authorList>
    </citation>
    <scope>NUCLEOTIDE SEQUENCE [LARGE SCALE GENOMIC DNA]</scope>
    <source>
        <strain evidence="1">9</strain>
    </source>
</reference>
<keyword evidence="2" id="KW-1185">Reference proteome</keyword>
<protein>
    <submittedName>
        <fullName evidence="1">Uncharacterized protein</fullName>
    </submittedName>
</protein>
<dbReference type="EMBL" id="MN876842">
    <property type="protein sequence ID" value="QJF12315.1"/>
    <property type="molecule type" value="Genomic_DNA"/>
</dbReference>
<gene>
    <name evidence="1" type="ORF">ARV3_gp02</name>
</gene>
<evidence type="ECO:0000313" key="2">
    <source>
        <dbReference type="Proteomes" id="UP000502393"/>
    </source>
</evidence>
<organism evidence="1 2">
    <name type="scientific">Acidianus rod-shaped virus 3</name>
    <dbReference type="NCBI Taxonomy" id="2730617"/>
    <lineage>
        <taxon>Viruses</taxon>
        <taxon>Adnaviria</taxon>
        <taxon>Zilligvirae</taxon>
        <taxon>Taleaviricota</taxon>
        <taxon>Tokiviricetes</taxon>
        <taxon>Ligamenvirales</taxon>
        <taxon>Rudiviridae</taxon>
        <taxon>Hoswirudivirus</taxon>
        <taxon>Hoswirudivirus acidiani</taxon>
        <taxon>Hoswirudivirus ARV3</taxon>
    </lineage>
</organism>
<evidence type="ECO:0000313" key="1">
    <source>
        <dbReference type="EMBL" id="QJF12315.1"/>
    </source>
</evidence>
<accession>A0A6M3VZ08</accession>